<evidence type="ECO:0000313" key="2">
    <source>
        <dbReference type="EMBL" id="BBG30569.1"/>
    </source>
</evidence>
<dbReference type="GO" id="GO:0005829">
    <property type="term" value="C:cytosol"/>
    <property type="evidence" value="ECO:0007669"/>
    <property type="project" value="TreeGrafter"/>
</dbReference>
<reference evidence="2 3" key="1">
    <citation type="submission" date="2018-09" db="EMBL/GenBank/DDBJ databases">
        <title>Zymobacter palmae IAM14233 (=T109) whole genome analysis.</title>
        <authorList>
            <person name="Yanase H."/>
        </authorList>
    </citation>
    <scope>NUCLEOTIDE SEQUENCE [LARGE SCALE GENOMIC DNA]</scope>
    <source>
        <strain evidence="2 3">IAM14233</strain>
    </source>
</reference>
<dbReference type="PANTHER" id="PTHR33336">
    <property type="entry name" value="QUINOL MONOOXYGENASE YGIN-RELATED"/>
    <property type="match status" value="1"/>
</dbReference>
<sequence>MAVGVIATFVAKPESVAQVEEALRKVVAPSRIDDGCEDYALHHDQENERCYYMLERWNDADALERHQEQEHFKALIEALEGKLESLDVKVLDNLL</sequence>
<dbReference type="GO" id="GO:0016491">
    <property type="term" value="F:oxidoreductase activity"/>
    <property type="evidence" value="ECO:0007669"/>
    <property type="project" value="TreeGrafter"/>
</dbReference>
<proteinExistence type="predicted"/>
<dbReference type="AlphaFoldDB" id="A0A348HG17"/>
<dbReference type="InterPro" id="IPR007138">
    <property type="entry name" value="ABM_dom"/>
</dbReference>
<accession>A0A348HG17</accession>
<dbReference type="KEGG" id="zpl:ZBT109_1823"/>
<evidence type="ECO:0000259" key="1">
    <source>
        <dbReference type="PROSITE" id="PS51725"/>
    </source>
</evidence>
<name>A0A348HG17_9GAMM</name>
<evidence type="ECO:0000313" key="3">
    <source>
        <dbReference type="Proteomes" id="UP000267342"/>
    </source>
</evidence>
<organism evidence="2 3">
    <name type="scientific">Zymobacter palmae</name>
    <dbReference type="NCBI Taxonomy" id="33074"/>
    <lineage>
        <taxon>Bacteria</taxon>
        <taxon>Pseudomonadati</taxon>
        <taxon>Pseudomonadota</taxon>
        <taxon>Gammaproteobacteria</taxon>
        <taxon>Oceanospirillales</taxon>
        <taxon>Halomonadaceae</taxon>
        <taxon>Zymobacter group</taxon>
        <taxon>Zymobacter</taxon>
    </lineage>
</organism>
<dbReference type="InterPro" id="IPR050744">
    <property type="entry name" value="AI-2_Isomerase_LsrG"/>
</dbReference>
<dbReference type="EMBL" id="AP018933">
    <property type="protein sequence ID" value="BBG30569.1"/>
    <property type="molecule type" value="Genomic_DNA"/>
</dbReference>
<protein>
    <submittedName>
        <fullName evidence="2">Uncharacterized conserved protein</fullName>
    </submittedName>
</protein>
<keyword evidence="3" id="KW-1185">Reference proteome</keyword>
<feature type="domain" description="ABM" evidence="1">
    <location>
        <begin position="3"/>
        <end position="92"/>
    </location>
</feature>
<gene>
    <name evidence="2" type="ORF">ZBT109_1823</name>
</gene>
<dbReference type="SUPFAM" id="SSF54909">
    <property type="entry name" value="Dimeric alpha+beta barrel"/>
    <property type="match status" value="1"/>
</dbReference>
<dbReference type="Pfam" id="PF03992">
    <property type="entry name" value="ABM"/>
    <property type="match status" value="1"/>
</dbReference>
<dbReference type="OrthoDB" id="9812754at2"/>
<dbReference type="Proteomes" id="UP000267342">
    <property type="component" value="Chromosome"/>
</dbReference>
<dbReference type="PROSITE" id="PS51725">
    <property type="entry name" value="ABM"/>
    <property type="match status" value="1"/>
</dbReference>
<dbReference type="InterPro" id="IPR011008">
    <property type="entry name" value="Dimeric_a/b-barrel"/>
</dbReference>
<dbReference type="Gene3D" id="3.30.70.100">
    <property type="match status" value="1"/>
</dbReference>
<dbReference type="PANTHER" id="PTHR33336:SF3">
    <property type="entry name" value="ABM DOMAIN-CONTAINING PROTEIN"/>
    <property type="match status" value="1"/>
</dbReference>
<dbReference type="RefSeq" id="WP_027704961.1">
    <property type="nucleotide sequence ID" value="NZ_AP018933.1"/>
</dbReference>